<organism evidence="1 2">
    <name type="scientific">Kineobactrum salinum</name>
    <dbReference type="NCBI Taxonomy" id="2708301"/>
    <lineage>
        <taxon>Bacteria</taxon>
        <taxon>Pseudomonadati</taxon>
        <taxon>Pseudomonadota</taxon>
        <taxon>Gammaproteobacteria</taxon>
        <taxon>Cellvibrionales</taxon>
        <taxon>Halieaceae</taxon>
        <taxon>Kineobactrum</taxon>
    </lineage>
</organism>
<sequence length="346" mass="38960">MNRLEMEYDILYGAINALRTETALQLDVVEVDVRKGNRHIDAILQMPGNGTQLLAEIKKWATHINIGAVINQLQQLATPDAGLLIADYVNPNMAEKLREAGIQYIDVAGNAYLNQAPVYIHIKGNKPELRVGTRTKTGKAFQPAGMKIVYAFLQDRELINAPYREIAEQAQVALGTVGWVIRDLLEQGMLVEDIKGTRRQIADYDQLLDKWVEAYPHKLKEKHRLGTFTTDTPDWWQGVHPEEFQAAWGGEVAAGEYTGYLNAKDAVVYIGKARMADFLKHARLKKAKPDEKAGPKIDLIEPFWKQKTGTVRPGLVHPLIVYADLVATGDPRNLDTAKRLREKYLR</sequence>
<reference evidence="1 2" key="1">
    <citation type="submission" date="2020-02" db="EMBL/GenBank/DDBJ databases">
        <title>Genome sequencing for Kineobactrum sp. M2.</title>
        <authorList>
            <person name="Park S.-J."/>
        </authorList>
    </citation>
    <scope>NUCLEOTIDE SEQUENCE [LARGE SCALE GENOMIC DNA]</scope>
    <source>
        <strain evidence="1 2">M2</strain>
    </source>
</reference>
<dbReference type="KEGG" id="kim:G3T16_15115"/>
<dbReference type="AlphaFoldDB" id="A0A6C0U3L6"/>
<dbReference type="InterPro" id="IPR019238">
    <property type="entry name" value="AbiEi_2"/>
</dbReference>
<dbReference type="EMBL" id="CP048711">
    <property type="protein sequence ID" value="QIB66528.1"/>
    <property type="molecule type" value="Genomic_DNA"/>
</dbReference>
<accession>A0A6C0U3L6</accession>
<protein>
    <submittedName>
        <fullName evidence="1">Uncharacterized protein</fullName>
    </submittedName>
</protein>
<gene>
    <name evidence="1" type="ORF">G3T16_15115</name>
</gene>
<keyword evidence="2" id="KW-1185">Reference proteome</keyword>
<proteinExistence type="predicted"/>
<dbReference type="RefSeq" id="WP_163495962.1">
    <property type="nucleotide sequence ID" value="NZ_CP048711.1"/>
</dbReference>
<name>A0A6C0U3L6_9GAMM</name>
<evidence type="ECO:0000313" key="2">
    <source>
        <dbReference type="Proteomes" id="UP000477680"/>
    </source>
</evidence>
<evidence type="ECO:0000313" key="1">
    <source>
        <dbReference type="EMBL" id="QIB66528.1"/>
    </source>
</evidence>
<dbReference type="Proteomes" id="UP000477680">
    <property type="component" value="Chromosome"/>
</dbReference>
<dbReference type="Pfam" id="PF09952">
    <property type="entry name" value="AbiEi_2"/>
    <property type="match status" value="1"/>
</dbReference>